<dbReference type="PANTHER" id="PTHR11733">
    <property type="entry name" value="ZINC METALLOPROTEASE FAMILY M13 NEPRILYSIN-RELATED"/>
    <property type="match status" value="1"/>
</dbReference>
<evidence type="ECO:0000256" key="7">
    <source>
        <dbReference type="ARBA" id="ARBA00023049"/>
    </source>
</evidence>
<dbReference type="CDD" id="cd08662">
    <property type="entry name" value="M13"/>
    <property type="match status" value="1"/>
</dbReference>
<dbReference type="Pfam" id="PF01431">
    <property type="entry name" value="Peptidase_M13"/>
    <property type="match status" value="2"/>
</dbReference>
<feature type="domain" description="Peptidase M13 N-terminal" evidence="9">
    <location>
        <begin position="18"/>
        <end position="341"/>
    </location>
</feature>
<reference evidence="10" key="1">
    <citation type="submission" date="2018-07" db="EMBL/GenBank/DDBJ databases">
        <title>Annotation of Aphanomyces astaci genome assembly.</title>
        <authorList>
            <person name="Studholme D.J."/>
        </authorList>
    </citation>
    <scope>NUCLEOTIDE SEQUENCE [LARGE SCALE GENOMIC DNA]</scope>
    <source>
        <strain evidence="10">Pc</strain>
    </source>
</reference>
<dbReference type="Gene3D" id="3.40.390.10">
    <property type="entry name" value="Collagenase (Catalytic Domain)"/>
    <property type="match status" value="2"/>
</dbReference>
<keyword evidence="11" id="KW-1185">Reference proteome</keyword>
<comment type="cofactor">
    <cofactor evidence="1">
        <name>Zn(2+)</name>
        <dbReference type="ChEBI" id="CHEBI:29105"/>
    </cofactor>
</comment>
<dbReference type="InterPro" id="IPR000718">
    <property type="entry name" value="Peptidase_M13"/>
</dbReference>
<dbReference type="PRINTS" id="PR00786">
    <property type="entry name" value="NEPRILYSIN"/>
</dbReference>
<evidence type="ECO:0000256" key="1">
    <source>
        <dbReference type="ARBA" id="ARBA00001947"/>
    </source>
</evidence>
<dbReference type="PANTHER" id="PTHR11733:SF167">
    <property type="entry name" value="FI17812P1-RELATED"/>
    <property type="match status" value="1"/>
</dbReference>
<dbReference type="GO" id="GO:0016485">
    <property type="term" value="P:protein processing"/>
    <property type="evidence" value="ECO:0007669"/>
    <property type="project" value="TreeGrafter"/>
</dbReference>
<keyword evidence="5" id="KW-0378">Hydrolase</keyword>
<keyword evidence="4" id="KW-0479">Metal-binding</keyword>
<dbReference type="GO" id="GO:0046872">
    <property type="term" value="F:metal ion binding"/>
    <property type="evidence" value="ECO:0007669"/>
    <property type="project" value="UniProtKB-KW"/>
</dbReference>
<dbReference type="SUPFAM" id="SSF55486">
    <property type="entry name" value="Metalloproteases ('zincins'), catalytic domain"/>
    <property type="match status" value="2"/>
</dbReference>
<dbReference type="GO" id="GO:0004222">
    <property type="term" value="F:metalloendopeptidase activity"/>
    <property type="evidence" value="ECO:0007669"/>
    <property type="project" value="InterPro"/>
</dbReference>
<evidence type="ECO:0000313" key="10">
    <source>
        <dbReference type="EMBL" id="RQM28163.1"/>
    </source>
</evidence>
<dbReference type="InterPro" id="IPR008753">
    <property type="entry name" value="Peptidase_M13_N"/>
</dbReference>
<dbReference type="InterPro" id="IPR024079">
    <property type="entry name" value="MetalloPept_cat_dom_sf"/>
</dbReference>
<evidence type="ECO:0000256" key="4">
    <source>
        <dbReference type="ARBA" id="ARBA00022723"/>
    </source>
</evidence>
<dbReference type="Proteomes" id="UP000284702">
    <property type="component" value="Unassembled WGS sequence"/>
</dbReference>
<evidence type="ECO:0000256" key="2">
    <source>
        <dbReference type="ARBA" id="ARBA00007357"/>
    </source>
</evidence>
<evidence type="ECO:0000313" key="11">
    <source>
        <dbReference type="Proteomes" id="UP000284702"/>
    </source>
</evidence>
<dbReference type="Gene3D" id="1.10.1380.10">
    <property type="entry name" value="Neutral endopeptidase , domain2"/>
    <property type="match status" value="1"/>
</dbReference>
<dbReference type="InterPro" id="IPR042089">
    <property type="entry name" value="Peptidase_M13_dom_2"/>
</dbReference>
<gene>
    <name evidence="10" type="ORF">B5M09_012576</name>
</gene>
<dbReference type="VEuPathDB" id="FungiDB:H257_17104"/>
<evidence type="ECO:0000259" key="8">
    <source>
        <dbReference type="Pfam" id="PF01431"/>
    </source>
</evidence>
<accession>A0A3R7WKN0</accession>
<evidence type="ECO:0000259" key="9">
    <source>
        <dbReference type="Pfam" id="PF05649"/>
    </source>
</evidence>
<organism evidence="10 11">
    <name type="scientific">Aphanomyces astaci</name>
    <name type="common">Crayfish plague agent</name>
    <dbReference type="NCBI Taxonomy" id="112090"/>
    <lineage>
        <taxon>Eukaryota</taxon>
        <taxon>Sar</taxon>
        <taxon>Stramenopiles</taxon>
        <taxon>Oomycota</taxon>
        <taxon>Saprolegniomycetes</taxon>
        <taxon>Saprolegniales</taxon>
        <taxon>Verrucalvaceae</taxon>
        <taxon>Aphanomyces</taxon>
    </lineage>
</organism>
<dbReference type="AlphaFoldDB" id="A0A3R7WKN0"/>
<protein>
    <recommendedName>
        <fullName evidence="12">Peptidase M13 C-terminal domain-containing protein</fullName>
    </recommendedName>
</protein>
<sequence length="933" mass="103096">IEAAAYKLVEKLVDAKLPKLTEFYDACMDTATLDTLGLAPIEDHLKAIRSANTAVEAIFRGATISKATGLPLFVSLPVLADTIDATRNVLKAGHVELSIGKNYYEDPTLWATIEKPYREYIAAIFTLAGHTKAEVEAATSVVIAFGRAGAGVQLSNHKLQVAVTPRRLSLSAANALYPLGLGLQLQGFGFDVREWHSTTTVLLDDIGYLDRIEELLRSLSVNDLKTIIEYKVLDFNALFLSTPFVKARSDFYDMVIGGLKEPPSRATICRGQVDTSMGELLGSYYLKEVWTADTAARADSLVLSLEAAFKTGLDSAGWLDDTTRANATTKLSKFSHLLGGPRNPKTYPTLTFDPKAYIANLNKVSAFDTAFNLAKIGTAVDKQIWWYTAQTVNAYHDRPANAIVFPAATLQPPLYDDKADPSVNYGATGTLVGHEITHGFDNDGRNFDGDGNLNPWWTAAATKMFDEKAKCFIDQYGSMDVKSEFTGDLLGKLDGKLTLVETIADNGGLNTAYRAYRDYVNAVAEATKYTKEAGEKMFWIRYGQSWCEKNSDEYLQILLADEHPPGRYRLIGAVKTTIGELLSSYYLKKVWTADTAARADSLVLMLKAAYKTGLDSAGCLDDTTPANAKTKLSKPTHLLGGPRNPKTYPTLTFDPKAYIANLNIVSTFGTAFNLAHIDTAVTFVPQGLHCQPEQGVYVRHCVQPSSYRHCRGQADSEVCCARREYVEHVTPSTLEFPAVILQSLFFDAKADPSVNYYPTVPLVGHEITHGFDNRGRNYDGDGKINSWWKAAVRATFREKAKYFIEQYRSMDVKREFTDALLGKLDGNLTLVKTIVDNGDLNTAYRAYQDYVRTVADATNYTEETGDKLFWIRYGQSLCVKNSVDYLRLHLANKHPPGPHRMIGAVQNSIDFAKAFNCPVDSPMNPTKKCVLSE</sequence>
<comment type="similarity">
    <text evidence="2">Belongs to the peptidase M13 family.</text>
</comment>
<dbReference type="GO" id="GO:0005886">
    <property type="term" value="C:plasma membrane"/>
    <property type="evidence" value="ECO:0007669"/>
    <property type="project" value="TreeGrafter"/>
</dbReference>
<evidence type="ECO:0000256" key="5">
    <source>
        <dbReference type="ARBA" id="ARBA00022801"/>
    </source>
</evidence>
<evidence type="ECO:0000256" key="3">
    <source>
        <dbReference type="ARBA" id="ARBA00022670"/>
    </source>
</evidence>
<dbReference type="Pfam" id="PF05649">
    <property type="entry name" value="Peptidase_M13_N"/>
    <property type="match status" value="1"/>
</dbReference>
<name>A0A3R7WKN0_APHAT</name>
<proteinExistence type="inferred from homology"/>
<keyword evidence="3" id="KW-0645">Protease</keyword>
<dbReference type="PROSITE" id="PS51885">
    <property type="entry name" value="NEPRILYSIN"/>
    <property type="match status" value="1"/>
</dbReference>
<evidence type="ECO:0000256" key="6">
    <source>
        <dbReference type="ARBA" id="ARBA00022833"/>
    </source>
</evidence>
<feature type="domain" description="Peptidase M13 C-terminal" evidence="8">
    <location>
        <begin position="733"/>
        <end position="929"/>
    </location>
</feature>
<dbReference type="VEuPathDB" id="FungiDB:H257_17103"/>
<dbReference type="InterPro" id="IPR018497">
    <property type="entry name" value="Peptidase_M13_C"/>
</dbReference>
<keyword evidence="7" id="KW-0482">Metalloprotease</keyword>
<feature type="non-terminal residue" evidence="10">
    <location>
        <position position="1"/>
    </location>
</feature>
<evidence type="ECO:0008006" key="12">
    <source>
        <dbReference type="Google" id="ProtNLM"/>
    </source>
</evidence>
<dbReference type="EMBL" id="MZMZ02001858">
    <property type="protein sequence ID" value="RQM28163.1"/>
    <property type="molecule type" value="Genomic_DNA"/>
</dbReference>
<comment type="caution">
    <text evidence="10">The sequence shown here is derived from an EMBL/GenBank/DDBJ whole genome shotgun (WGS) entry which is preliminary data.</text>
</comment>
<keyword evidence="6" id="KW-0862">Zinc</keyword>
<feature type="domain" description="Peptidase M13 C-terminal" evidence="8">
    <location>
        <begin position="393"/>
        <end position="575"/>
    </location>
</feature>